<name>E1YE84_9BACT</name>
<gene>
    <name evidence="1" type="ORF">N47_B19890</name>
</gene>
<organism evidence="1">
    <name type="scientific">uncultured Desulfobacterium sp</name>
    <dbReference type="NCBI Taxonomy" id="201089"/>
    <lineage>
        <taxon>Bacteria</taxon>
        <taxon>Pseudomonadati</taxon>
        <taxon>Thermodesulfobacteriota</taxon>
        <taxon>Desulfobacteria</taxon>
        <taxon>Desulfobacterales</taxon>
        <taxon>Desulfobacteriaceae</taxon>
        <taxon>Desulfobacterium</taxon>
        <taxon>environmental samples</taxon>
    </lineage>
</organism>
<dbReference type="SUPFAM" id="SSF50969">
    <property type="entry name" value="YVTN repeat-like/Quinoprotein amine dehydrogenase"/>
    <property type="match status" value="1"/>
</dbReference>
<sequence length="401" mass="45779">MRIDFSSFKKVDNLGVGSLVVLAVKNCNHSKALKDRSHELDEGHKNQDYSKIFMELRGQIDDGFVALTPLLPNFSLDHAFWKIEGKEPRGVAVRFDFTVIGFVDRLVVLRTNTGKILKEIENPLFRNIHSVNFSKNNPMRVLVCCTGTESILEIDIGTGNVCWEWFAWDNGFNTNPRGLTLVRLGKESAYKNKIFIIDHKDAKKKLLSKDPCDKHAISIDMGNIENLLGLEKWQKSVDPNWATYGCDDQTILATFLYRGVAVEISRNDGTVKTLISDLNRPHGLIKYEDGYVVSDTRNGAVLILDKEGKKTKQVDFSNLDSHSNEGKEWIQNTHQLDCGLLATIDSKRNRIYLWNPIEKTYSVLPFPENYALQSVRTVYRPASPTINWWETLWKNERGQQE</sequence>
<dbReference type="AlphaFoldDB" id="E1YE84"/>
<dbReference type="InterPro" id="IPR011044">
    <property type="entry name" value="Quino_amine_DH_bsu"/>
</dbReference>
<reference evidence="1" key="1">
    <citation type="journal article" date="2011" name="Environ. Microbiol.">
        <title>Genomic insights into the metabolic potential of the polycyclic aromatic hydrocarbon degrading sulfate-reducing Deltaproteobacterium N47.</title>
        <authorList>
            <person name="Bergmann F."/>
            <person name="Selesi D."/>
            <person name="Weinmaier T."/>
            <person name="Tischler P."/>
            <person name="Rattei T."/>
            <person name="Meckenstock R.U."/>
        </authorList>
    </citation>
    <scope>NUCLEOTIDE SEQUENCE</scope>
</reference>
<protein>
    <submittedName>
        <fullName evidence="1">Uncharacterized protein</fullName>
    </submittedName>
</protein>
<accession>E1YE84</accession>
<dbReference type="EMBL" id="FR695870">
    <property type="protein sequence ID" value="CBX28843.1"/>
    <property type="molecule type" value="Genomic_DNA"/>
</dbReference>
<proteinExistence type="predicted"/>
<evidence type="ECO:0000313" key="1">
    <source>
        <dbReference type="EMBL" id="CBX28843.1"/>
    </source>
</evidence>